<feature type="non-terminal residue" evidence="3">
    <location>
        <position position="1"/>
    </location>
</feature>
<dbReference type="InterPro" id="IPR006016">
    <property type="entry name" value="UspA"/>
</dbReference>
<name>A0A246F2X1_PSENT</name>
<dbReference type="Proteomes" id="UP000198145">
    <property type="component" value="Unassembled WGS sequence"/>
</dbReference>
<evidence type="ECO:0000256" key="1">
    <source>
        <dbReference type="ARBA" id="ARBA00008791"/>
    </source>
</evidence>
<sequence length="140" mass="14897">IEALLFASGRPVLIAPYIQSRPAAFDRILVAWDGGAAAARAIGDAMPVLRRAKKVELLVVDNGRAPAVDLPGFNITRHLARHAISAELRRIHNVGDVANSLLSYAADVDADMLVMGGYGHSRLREFVLGGATRGILASMT</sequence>
<evidence type="ECO:0000313" key="3">
    <source>
        <dbReference type="EMBL" id="OWP43247.1"/>
    </source>
</evidence>
<dbReference type="Pfam" id="PF00582">
    <property type="entry name" value="Usp"/>
    <property type="match status" value="1"/>
</dbReference>
<proteinExistence type="inferred from homology"/>
<comment type="similarity">
    <text evidence="1">Belongs to the universal stress protein A family.</text>
</comment>
<dbReference type="CDD" id="cd00293">
    <property type="entry name" value="USP-like"/>
    <property type="match status" value="1"/>
</dbReference>
<accession>A0A246F2X1</accession>
<evidence type="ECO:0000259" key="2">
    <source>
        <dbReference type="Pfam" id="PF00582"/>
    </source>
</evidence>
<protein>
    <submittedName>
        <fullName evidence="3">Universal stress protein UspA</fullName>
    </submittedName>
</protein>
<dbReference type="Gene3D" id="3.40.50.12370">
    <property type="match status" value="1"/>
</dbReference>
<dbReference type="InterPro" id="IPR006015">
    <property type="entry name" value="Universal_stress_UspA"/>
</dbReference>
<gene>
    <name evidence="3" type="ORF">CEG18_29255</name>
</gene>
<dbReference type="PRINTS" id="PR01438">
    <property type="entry name" value="UNVRSLSTRESS"/>
</dbReference>
<dbReference type="SUPFAM" id="SSF52402">
    <property type="entry name" value="Adenine nucleotide alpha hydrolases-like"/>
    <property type="match status" value="1"/>
</dbReference>
<dbReference type="EMBL" id="NJBA01000085">
    <property type="protein sequence ID" value="OWP43247.1"/>
    <property type="molecule type" value="Genomic_DNA"/>
</dbReference>
<reference evidence="3 4" key="1">
    <citation type="submission" date="2017-06" db="EMBL/GenBank/DDBJ databases">
        <title>Draft genome of Pseudomonas nitroreducens DF05.</title>
        <authorList>
            <person name="Iyer R."/>
        </authorList>
    </citation>
    <scope>NUCLEOTIDE SEQUENCE [LARGE SCALE GENOMIC DNA]</scope>
    <source>
        <strain evidence="3 4">DF05</strain>
    </source>
</reference>
<feature type="non-terminal residue" evidence="3">
    <location>
        <position position="140"/>
    </location>
</feature>
<organism evidence="3 4">
    <name type="scientific">Pseudomonas nitroreducens</name>
    <dbReference type="NCBI Taxonomy" id="46680"/>
    <lineage>
        <taxon>Bacteria</taxon>
        <taxon>Pseudomonadati</taxon>
        <taxon>Pseudomonadota</taxon>
        <taxon>Gammaproteobacteria</taxon>
        <taxon>Pseudomonadales</taxon>
        <taxon>Pseudomonadaceae</taxon>
        <taxon>Pseudomonas</taxon>
    </lineage>
</organism>
<evidence type="ECO:0000313" key="4">
    <source>
        <dbReference type="Proteomes" id="UP000198145"/>
    </source>
</evidence>
<dbReference type="RefSeq" id="WP_141099428.1">
    <property type="nucleotide sequence ID" value="NZ_NJBA01000085.1"/>
</dbReference>
<comment type="caution">
    <text evidence="3">The sequence shown here is derived from an EMBL/GenBank/DDBJ whole genome shotgun (WGS) entry which is preliminary data.</text>
</comment>
<feature type="domain" description="UspA" evidence="2">
    <location>
        <begin position="25"/>
        <end position="137"/>
    </location>
</feature>
<dbReference type="AlphaFoldDB" id="A0A246F2X1"/>